<proteinExistence type="predicted"/>
<sequence length="845" mass="92508">MNLTKNTENLPAQMVSQSSGLKSQPGHRYRSASPSPVPIRKSRPLQSLNSNQVSRRAFGDENKENYRQDNVCQRPTGNGKIDTTAVLLQPPTHASLSTEGLQSQPGHHPLIPRSTFQQVQLGGIPISTQWNSNQHQSNDPMHFTNVDNALCHTSDFMPSPAFVQGEMDGHEVDPFSQLSAHTLALMDQPESEVTIYDCEYCEKTYQGKHARSIWRRHLSDKHKIPLSTQPRRTRWDNDVNRPKTEEERRERTLESKRRWARKNRAAKKAAREGQKNSMEQASAMMNSQSLPYNLMRGAPGGSQVPSPALYPSSHGYTAGSPDYFTGVESHAPNQSSLQGKRTIPLPVLNSHVQHSCYRSIVHPSRSSVSTMSRGSSVSQSFSHRPPLPSQTPHPISSAPYNPSFPINQGTAPAEWTFQPAGSKASSYSFGNYSAAPEAHSPFQISDRFANEGNHPSYSPQSSQNHSLRQSPPTSYGGDVIRQDLAHPELPDCYASAPLNFQYHSWELGGRFNFGTALTSPSEPMEPLSYESHAKRPRLSLPSPIPLPIQQFDELRKSYGACNVEALREAGNFQPVSSQEPAISSNEVAQVGSKRSSVASARDEEATSESGSIVEHHTSSQHEVNYSYGNLASTINPHKQFMGELGGQYNRPATAGNFTTLAHEQEYSSVAPPERAATEPHFSVPHDLQTPLRESALRSDGRLHFSHSPMGRMDGAGLDQVDLLSSPAVSQADMSAMSLYHGHYAPMSAGKRRSSENYPVQPLSSSCPLNAGDWGHQALQTPSGLSRFPFNNSMGPSPAGGVFGSPHNLLSKSLGLTLTNTEVSGEDSLGGLLVGSSPWDIVHQRT</sequence>
<feature type="region of interest" description="Disordered" evidence="1">
    <location>
        <begin position="446"/>
        <end position="479"/>
    </location>
</feature>
<feature type="compositionally biased region" description="Basic residues" evidence="1">
    <location>
        <begin position="258"/>
        <end position="268"/>
    </location>
</feature>
<protein>
    <submittedName>
        <fullName evidence="2">Uncharacterized protein</fullName>
    </submittedName>
</protein>
<feature type="region of interest" description="Disordered" evidence="1">
    <location>
        <begin position="1"/>
        <end position="78"/>
    </location>
</feature>
<dbReference type="EMBL" id="VSWC01000092">
    <property type="protein sequence ID" value="KAA1090726.1"/>
    <property type="molecule type" value="Genomic_DNA"/>
</dbReference>
<dbReference type="AlphaFoldDB" id="A0A5B0NQ61"/>
<evidence type="ECO:0000313" key="2">
    <source>
        <dbReference type="EMBL" id="KAA1090726.1"/>
    </source>
</evidence>
<feature type="compositionally biased region" description="Low complexity" evidence="1">
    <location>
        <begin position="364"/>
        <end position="380"/>
    </location>
</feature>
<feature type="compositionally biased region" description="Polar residues" evidence="1">
    <location>
        <begin position="392"/>
        <end position="410"/>
    </location>
</feature>
<feature type="compositionally biased region" description="Polar residues" evidence="1">
    <location>
        <begin position="453"/>
        <end position="473"/>
    </location>
</feature>
<name>A0A5B0NQ61_PUCGR</name>
<evidence type="ECO:0000256" key="1">
    <source>
        <dbReference type="SAM" id="MobiDB-lite"/>
    </source>
</evidence>
<dbReference type="OrthoDB" id="2333993at2759"/>
<organism evidence="2 3">
    <name type="scientific">Puccinia graminis f. sp. tritici</name>
    <dbReference type="NCBI Taxonomy" id="56615"/>
    <lineage>
        <taxon>Eukaryota</taxon>
        <taxon>Fungi</taxon>
        <taxon>Dikarya</taxon>
        <taxon>Basidiomycota</taxon>
        <taxon>Pucciniomycotina</taxon>
        <taxon>Pucciniomycetes</taxon>
        <taxon>Pucciniales</taxon>
        <taxon>Pucciniaceae</taxon>
        <taxon>Puccinia</taxon>
    </lineage>
</organism>
<feature type="compositionally biased region" description="Basic and acidic residues" evidence="1">
    <location>
        <begin position="233"/>
        <end position="257"/>
    </location>
</feature>
<evidence type="ECO:0000313" key="3">
    <source>
        <dbReference type="Proteomes" id="UP000324748"/>
    </source>
</evidence>
<feature type="compositionally biased region" description="Basic and acidic residues" evidence="1">
    <location>
        <begin position="57"/>
        <end position="67"/>
    </location>
</feature>
<feature type="region of interest" description="Disordered" evidence="1">
    <location>
        <begin position="225"/>
        <end position="279"/>
    </location>
</feature>
<feature type="region of interest" description="Disordered" evidence="1">
    <location>
        <begin position="363"/>
        <end position="416"/>
    </location>
</feature>
<reference evidence="2 3" key="1">
    <citation type="submission" date="2019-05" db="EMBL/GenBank/DDBJ databases">
        <title>Emergence of the Ug99 lineage of the wheat stem rust pathogen through somatic hybridization.</title>
        <authorList>
            <person name="Li F."/>
            <person name="Upadhyaya N.M."/>
            <person name="Sperschneider J."/>
            <person name="Matny O."/>
            <person name="Nguyen-Phuc H."/>
            <person name="Mago R."/>
            <person name="Raley C."/>
            <person name="Miller M.E."/>
            <person name="Silverstein K.A.T."/>
            <person name="Henningsen E."/>
            <person name="Hirsch C.D."/>
            <person name="Visser B."/>
            <person name="Pretorius Z.A."/>
            <person name="Steffenson B.J."/>
            <person name="Schwessinger B."/>
            <person name="Dodds P.N."/>
            <person name="Figueroa M."/>
        </authorList>
    </citation>
    <scope>NUCLEOTIDE SEQUENCE [LARGE SCALE GENOMIC DNA]</scope>
    <source>
        <strain evidence="2">21-0</strain>
    </source>
</reference>
<accession>A0A5B0NQ61</accession>
<dbReference type="Proteomes" id="UP000324748">
    <property type="component" value="Unassembled WGS sequence"/>
</dbReference>
<gene>
    <name evidence="2" type="ORF">PGT21_011782</name>
</gene>
<feature type="region of interest" description="Disordered" evidence="1">
    <location>
        <begin position="574"/>
        <end position="620"/>
    </location>
</feature>
<comment type="caution">
    <text evidence="2">The sequence shown here is derived from an EMBL/GenBank/DDBJ whole genome shotgun (WGS) entry which is preliminary data.</text>
</comment>
<keyword evidence="3" id="KW-1185">Reference proteome</keyword>
<feature type="compositionally biased region" description="Polar residues" evidence="1">
    <location>
        <begin position="44"/>
        <end position="54"/>
    </location>
</feature>
<feature type="compositionally biased region" description="Polar residues" evidence="1">
    <location>
        <begin position="1"/>
        <end position="22"/>
    </location>
</feature>
<feature type="compositionally biased region" description="Polar residues" evidence="1">
    <location>
        <begin position="574"/>
        <end position="598"/>
    </location>
</feature>